<evidence type="ECO:0000313" key="1">
    <source>
        <dbReference type="EMBL" id="ADN17120.1"/>
    </source>
</evidence>
<protein>
    <submittedName>
        <fullName evidence="1">Uncharacterized protein</fullName>
    </submittedName>
</protein>
<dbReference type="AlphaFoldDB" id="E0U611"/>
<keyword evidence="2" id="KW-1185">Reference proteome</keyword>
<proteinExistence type="predicted"/>
<dbReference type="OrthoDB" id="8450247at2"/>
<sequence>MVQTPATSVRQANLFELSNDCVQIVYSTTSFSGRPQLNYLNKDQKFNFQGDEIRVQETEIGSLVTVTLETIPDLLTRTLSLLVPLVNLRGEDLQTLIQTIAIETVSRTTIGGPDLVDGAVQTYETIFLKGQARFVVF</sequence>
<dbReference type="KEGG" id="cyj:Cyan7822_5239"/>
<dbReference type="Proteomes" id="UP000008206">
    <property type="component" value="Chromosome"/>
</dbReference>
<dbReference type="RefSeq" id="WP_013325158.1">
    <property type="nucleotide sequence ID" value="NC_014501.1"/>
</dbReference>
<dbReference type="EMBL" id="CP002198">
    <property type="protein sequence ID" value="ADN17120.1"/>
    <property type="molecule type" value="Genomic_DNA"/>
</dbReference>
<dbReference type="eggNOG" id="ENOG5030YM8">
    <property type="taxonomic scope" value="Bacteria"/>
</dbReference>
<evidence type="ECO:0000313" key="2">
    <source>
        <dbReference type="Proteomes" id="UP000008206"/>
    </source>
</evidence>
<name>E0U611_GLOV7</name>
<gene>
    <name evidence="1" type="ordered locus">Cyan7822_5239</name>
</gene>
<accession>E0U611</accession>
<dbReference type="HOGENOM" id="CLU_1861877_0_0_3"/>
<organism evidence="1 2">
    <name type="scientific">Gloeothece verrucosa (strain PCC 7822)</name>
    <name type="common">Cyanothece sp. (strain PCC 7822)</name>
    <dbReference type="NCBI Taxonomy" id="497965"/>
    <lineage>
        <taxon>Bacteria</taxon>
        <taxon>Bacillati</taxon>
        <taxon>Cyanobacteriota</taxon>
        <taxon>Cyanophyceae</taxon>
        <taxon>Oscillatoriophycideae</taxon>
        <taxon>Chroococcales</taxon>
        <taxon>Aphanothecaceae</taxon>
        <taxon>Gloeothece</taxon>
        <taxon>Gloeothece verrucosa</taxon>
    </lineage>
</organism>
<reference evidence="2" key="1">
    <citation type="journal article" date="2011" name="MBio">
        <title>Novel metabolic attributes of the genus Cyanothece, comprising a group of unicellular nitrogen-fixing Cyanobacteria.</title>
        <authorList>
            <person name="Bandyopadhyay A."/>
            <person name="Elvitigala T."/>
            <person name="Welsh E."/>
            <person name="Stockel J."/>
            <person name="Liberton M."/>
            <person name="Min H."/>
            <person name="Sherman L.A."/>
            <person name="Pakrasi H.B."/>
        </authorList>
    </citation>
    <scope>NUCLEOTIDE SEQUENCE [LARGE SCALE GENOMIC DNA]</scope>
    <source>
        <strain evidence="2">PCC 7822</strain>
    </source>
</reference>